<dbReference type="AlphaFoldDB" id="A0A1Z5JMT6"/>
<comment type="caution">
    <text evidence="8">The sequence shown here is derived from an EMBL/GenBank/DDBJ whole genome shotgun (WGS) entry which is preliminary data.</text>
</comment>
<sequence length="264" mass="28827">MKAIQVVIYLSFLSITTSFTPSTISSRTTKTTTTQRKAFDASAVDAFYQSQPYLAAFLTCGVKAGSADFVAQKQQASQAKKEESQGECEFDVSRNLAFLVYGGLWQGIFQQCLYLHLYPVLFGASPTLESIACQVAFDVLITGPILCIPVSYSVKSMFASGEVSLEAVERGLQHYWRDITTKGLMKTYGSIWVPAQCLTFGVVPPHLRVVFVAAVSFFWVTRLSAISSSLPLSSTTAASASMPPFTLLRLCGDAQPESRAYQQL</sequence>
<keyword evidence="9" id="KW-1185">Reference proteome</keyword>
<comment type="subcellular location">
    <subcellularLocation>
        <location evidence="1">Membrane</location>
        <topology evidence="1">Multi-pass membrane protein</topology>
    </subcellularLocation>
</comment>
<gene>
    <name evidence="8" type="ORF">FisN_8Lh377</name>
</gene>
<keyword evidence="7" id="KW-0732">Signal</keyword>
<evidence type="ECO:0000256" key="2">
    <source>
        <dbReference type="ARBA" id="ARBA00006824"/>
    </source>
</evidence>
<dbReference type="PANTHER" id="PTHR11266">
    <property type="entry name" value="PEROXISOMAL MEMBRANE PROTEIN 2, PXMP2 MPV17"/>
    <property type="match status" value="1"/>
</dbReference>
<dbReference type="InParanoid" id="A0A1Z5JMT6"/>
<feature type="signal peptide" evidence="7">
    <location>
        <begin position="1"/>
        <end position="18"/>
    </location>
</feature>
<organism evidence="8 9">
    <name type="scientific">Fistulifera solaris</name>
    <name type="common">Oleaginous diatom</name>
    <dbReference type="NCBI Taxonomy" id="1519565"/>
    <lineage>
        <taxon>Eukaryota</taxon>
        <taxon>Sar</taxon>
        <taxon>Stramenopiles</taxon>
        <taxon>Ochrophyta</taxon>
        <taxon>Bacillariophyta</taxon>
        <taxon>Bacillariophyceae</taxon>
        <taxon>Bacillariophycidae</taxon>
        <taxon>Naviculales</taxon>
        <taxon>Naviculaceae</taxon>
        <taxon>Fistulifera</taxon>
    </lineage>
</organism>
<dbReference type="EMBL" id="BDSP01000092">
    <property type="protein sequence ID" value="GAX15330.1"/>
    <property type="molecule type" value="Genomic_DNA"/>
</dbReference>
<evidence type="ECO:0000256" key="4">
    <source>
        <dbReference type="ARBA" id="ARBA00022989"/>
    </source>
</evidence>
<evidence type="ECO:0000256" key="3">
    <source>
        <dbReference type="ARBA" id="ARBA00022692"/>
    </source>
</evidence>
<dbReference type="InterPro" id="IPR007248">
    <property type="entry name" value="Mpv17_PMP22"/>
</dbReference>
<keyword evidence="3" id="KW-0812">Transmembrane</keyword>
<evidence type="ECO:0000256" key="1">
    <source>
        <dbReference type="ARBA" id="ARBA00004141"/>
    </source>
</evidence>
<keyword evidence="5" id="KW-0472">Membrane</keyword>
<protein>
    <recommendedName>
        <fullName evidence="10">Protein Mpv17</fullName>
    </recommendedName>
</protein>
<dbReference type="Proteomes" id="UP000198406">
    <property type="component" value="Unassembled WGS sequence"/>
</dbReference>
<evidence type="ECO:0000256" key="5">
    <source>
        <dbReference type="ARBA" id="ARBA00023136"/>
    </source>
</evidence>
<evidence type="ECO:0000313" key="9">
    <source>
        <dbReference type="Proteomes" id="UP000198406"/>
    </source>
</evidence>
<evidence type="ECO:0000256" key="6">
    <source>
        <dbReference type="RuleBase" id="RU363053"/>
    </source>
</evidence>
<evidence type="ECO:0000256" key="7">
    <source>
        <dbReference type="SAM" id="SignalP"/>
    </source>
</evidence>
<evidence type="ECO:0000313" key="8">
    <source>
        <dbReference type="EMBL" id="GAX15330.1"/>
    </source>
</evidence>
<keyword evidence="4" id="KW-1133">Transmembrane helix</keyword>
<dbReference type="GO" id="GO:0005737">
    <property type="term" value="C:cytoplasm"/>
    <property type="evidence" value="ECO:0007669"/>
    <property type="project" value="TreeGrafter"/>
</dbReference>
<reference evidence="8 9" key="1">
    <citation type="journal article" date="2015" name="Plant Cell">
        <title>Oil accumulation by the oleaginous diatom Fistulifera solaris as revealed by the genome and transcriptome.</title>
        <authorList>
            <person name="Tanaka T."/>
            <person name="Maeda Y."/>
            <person name="Veluchamy A."/>
            <person name="Tanaka M."/>
            <person name="Abida H."/>
            <person name="Marechal E."/>
            <person name="Bowler C."/>
            <person name="Muto M."/>
            <person name="Sunaga Y."/>
            <person name="Tanaka M."/>
            <person name="Yoshino T."/>
            <person name="Taniguchi T."/>
            <person name="Fukuda Y."/>
            <person name="Nemoto M."/>
            <person name="Matsumoto M."/>
            <person name="Wong P.S."/>
            <person name="Aburatani S."/>
            <person name="Fujibuchi W."/>
        </authorList>
    </citation>
    <scope>NUCLEOTIDE SEQUENCE [LARGE SCALE GENOMIC DNA]</scope>
    <source>
        <strain evidence="8 9">JPCC DA0580</strain>
    </source>
</reference>
<dbReference type="GO" id="GO:0016020">
    <property type="term" value="C:membrane"/>
    <property type="evidence" value="ECO:0007669"/>
    <property type="project" value="UniProtKB-SubCell"/>
</dbReference>
<accession>A0A1Z5JMT6</accession>
<feature type="chain" id="PRO_5012848615" description="Protein Mpv17" evidence="7">
    <location>
        <begin position="19"/>
        <end position="264"/>
    </location>
</feature>
<dbReference type="PANTHER" id="PTHR11266:SF21">
    <property type="entry name" value="ACT DOMAIN-CONTAINING PROTEIN"/>
    <property type="match status" value="1"/>
</dbReference>
<name>A0A1Z5JMT6_FISSO</name>
<dbReference type="OrthoDB" id="45397at2759"/>
<comment type="similarity">
    <text evidence="2 6">Belongs to the peroxisomal membrane protein PXMP2/4 family.</text>
</comment>
<evidence type="ECO:0008006" key="10">
    <source>
        <dbReference type="Google" id="ProtNLM"/>
    </source>
</evidence>
<proteinExistence type="inferred from homology"/>
<dbReference type="Pfam" id="PF04117">
    <property type="entry name" value="Mpv17_PMP22"/>
    <property type="match status" value="1"/>
</dbReference>